<feature type="region of interest" description="Disordered" evidence="1">
    <location>
        <begin position="1"/>
        <end position="26"/>
    </location>
</feature>
<dbReference type="AlphaFoldDB" id="A0A545UKG4"/>
<evidence type="ECO:0000256" key="1">
    <source>
        <dbReference type="SAM" id="MobiDB-lite"/>
    </source>
</evidence>
<gene>
    <name evidence="2" type="ORF">IF1G_11381</name>
</gene>
<feature type="compositionally biased region" description="Polar residues" evidence="1">
    <location>
        <begin position="1"/>
        <end position="10"/>
    </location>
</feature>
<dbReference type="EMBL" id="SPUK01000052">
    <property type="protein sequence ID" value="TQV89955.1"/>
    <property type="molecule type" value="Genomic_DNA"/>
</dbReference>
<comment type="caution">
    <text evidence="2">The sequence shown here is derived from an EMBL/GenBank/DDBJ whole genome shotgun (WGS) entry which is preliminary data.</text>
</comment>
<feature type="compositionally biased region" description="Low complexity" evidence="1">
    <location>
        <begin position="12"/>
        <end position="26"/>
    </location>
</feature>
<name>A0A545UKG4_9HYPO</name>
<evidence type="ECO:0000313" key="2">
    <source>
        <dbReference type="EMBL" id="TQV89955.1"/>
    </source>
</evidence>
<sequence>MSDLRSSSALVRSKASTTAAASASSFARKAAVLEVRATSLHSHHETPAPARALTEKREVRGMSGPMRRVDDA</sequence>
<keyword evidence="3" id="KW-1185">Reference proteome</keyword>
<feature type="region of interest" description="Disordered" evidence="1">
    <location>
        <begin position="39"/>
        <end position="72"/>
    </location>
</feature>
<protein>
    <submittedName>
        <fullName evidence="2">Uncharacterized protein</fullName>
    </submittedName>
</protein>
<dbReference type="Proteomes" id="UP000315783">
    <property type="component" value="Unassembled WGS sequence"/>
</dbReference>
<accession>A0A545UKG4</accession>
<organism evidence="2 3">
    <name type="scientific">Cordyceps javanica</name>
    <dbReference type="NCBI Taxonomy" id="43265"/>
    <lineage>
        <taxon>Eukaryota</taxon>
        <taxon>Fungi</taxon>
        <taxon>Dikarya</taxon>
        <taxon>Ascomycota</taxon>
        <taxon>Pezizomycotina</taxon>
        <taxon>Sordariomycetes</taxon>
        <taxon>Hypocreomycetidae</taxon>
        <taxon>Hypocreales</taxon>
        <taxon>Cordycipitaceae</taxon>
        <taxon>Cordyceps</taxon>
    </lineage>
</organism>
<reference evidence="2 3" key="1">
    <citation type="journal article" date="2019" name="Appl. Microbiol. Biotechnol.">
        <title>Genome sequence of Isaria javanica and comparative genome analysis insights into family S53 peptidase evolution in fungal entomopathogens.</title>
        <authorList>
            <person name="Lin R."/>
            <person name="Zhang X."/>
            <person name="Xin B."/>
            <person name="Zou M."/>
            <person name="Gao Y."/>
            <person name="Qin F."/>
            <person name="Hu Q."/>
            <person name="Xie B."/>
            <person name="Cheng X."/>
        </authorList>
    </citation>
    <scope>NUCLEOTIDE SEQUENCE [LARGE SCALE GENOMIC DNA]</scope>
    <source>
        <strain evidence="2 3">IJ1G</strain>
    </source>
</reference>
<proteinExistence type="predicted"/>
<evidence type="ECO:0000313" key="3">
    <source>
        <dbReference type="Proteomes" id="UP000315783"/>
    </source>
</evidence>